<evidence type="ECO:0000259" key="2">
    <source>
        <dbReference type="Pfam" id="PF00061"/>
    </source>
</evidence>
<dbReference type="PANTHER" id="PTHR11430:SF32">
    <property type="entry name" value="CHLOROPLASTIC LIPOCALIN"/>
    <property type="match status" value="1"/>
</dbReference>
<reference evidence="3" key="2">
    <citation type="submission" date="2025-09" db="UniProtKB">
        <authorList>
            <consortium name="Ensembl"/>
        </authorList>
    </citation>
    <scope>IDENTIFICATION</scope>
</reference>
<evidence type="ECO:0000313" key="4">
    <source>
        <dbReference type="Proteomes" id="UP000694388"/>
    </source>
</evidence>
<protein>
    <recommendedName>
        <fullName evidence="2">Lipocalin/cytosolic fatty-acid binding domain-containing protein</fullName>
    </recommendedName>
</protein>
<evidence type="ECO:0000256" key="1">
    <source>
        <dbReference type="ARBA" id="ARBA00006889"/>
    </source>
</evidence>
<dbReference type="InterPro" id="IPR000566">
    <property type="entry name" value="Lipocln_cytosolic_FA-bd_dom"/>
</dbReference>
<dbReference type="Gene3D" id="2.40.128.20">
    <property type="match status" value="1"/>
</dbReference>
<feature type="domain" description="Lipocalin/cytosolic fatty-acid binding" evidence="2">
    <location>
        <begin position="108"/>
        <end position="262"/>
    </location>
</feature>
<dbReference type="Pfam" id="PF00061">
    <property type="entry name" value="Lipocalin"/>
    <property type="match status" value="1"/>
</dbReference>
<dbReference type="PANTHER" id="PTHR11430">
    <property type="entry name" value="LIPOCALIN"/>
    <property type="match status" value="1"/>
</dbReference>
<sequence length="277" mass="31337">MMNNVQFKGLSLVARTPHVTEDVMEEFNKAVVQANLANEEKFVFENNGCAPFLPLHTSLYSVLLTGFCEKSHVAFRIRDGPRAFCEDSKVHYEKTNCSKDPFSIDKYAGYWITIAISTDHPEMCKLLKKVQSSHHIVQRFAPLENAIIAKAKILINNGSCIKSTFMAKVTETSGKITPVAAVNLTLPSDVMTIFTDQRYSCIDLEYENYGFLTIDGIAADKTPRKMIYLVARKHQVPESALERFAKISNKSGISKECIVKFPNDEFCYEVEHFEKDQ</sequence>
<reference evidence="3" key="1">
    <citation type="submission" date="2025-08" db="UniProtKB">
        <authorList>
            <consortium name="Ensembl"/>
        </authorList>
    </citation>
    <scope>IDENTIFICATION</scope>
</reference>
<dbReference type="Proteomes" id="UP000694388">
    <property type="component" value="Unplaced"/>
</dbReference>
<dbReference type="InterPro" id="IPR012674">
    <property type="entry name" value="Calycin"/>
</dbReference>
<accession>A0A8C4PXB7</accession>
<organism evidence="3 4">
    <name type="scientific">Eptatretus burgeri</name>
    <name type="common">Inshore hagfish</name>
    <dbReference type="NCBI Taxonomy" id="7764"/>
    <lineage>
        <taxon>Eukaryota</taxon>
        <taxon>Metazoa</taxon>
        <taxon>Chordata</taxon>
        <taxon>Craniata</taxon>
        <taxon>Vertebrata</taxon>
        <taxon>Cyclostomata</taxon>
        <taxon>Myxini</taxon>
        <taxon>Myxiniformes</taxon>
        <taxon>Myxinidae</taxon>
        <taxon>Eptatretinae</taxon>
        <taxon>Eptatretus</taxon>
    </lineage>
</organism>
<dbReference type="SUPFAM" id="SSF50814">
    <property type="entry name" value="Lipocalins"/>
    <property type="match status" value="2"/>
</dbReference>
<dbReference type="InterPro" id="IPR002345">
    <property type="entry name" value="Lipocalin"/>
</dbReference>
<dbReference type="Ensembl" id="ENSEBUT00000003693.1">
    <property type="protein sequence ID" value="ENSEBUP00000003325.1"/>
    <property type="gene ID" value="ENSEBUG00000002382.1"/>
</dbReference>
<dbReference type="AlphaFoldDB" id="A0A8C4PXB7"/>
<proteinExistence type="inferred from homology"/>
<comment type="similarity">
    <text evidence="1">Belongs to the calycin superfamily. Lipocalin family.</text>
</comment>
<keyword evidence="4" id="KW-1185">Reference proteome</keyword>
<dbReference type="GO" id="GO:0036094">
    <property type="term" value="F:small molecule binding"/>
    <property type="evidence" value="ECO:0007669"/>
    <property type="project" value="InterPro"/>
</dbReference>
<evidence type="ECO:0000313" key="3">
    <source>
        <dbReference type="Ensembl" id="ENSEBUP00000003325.1"/>
    </source>
</evidence>
<name>A0A8C4PXB7_EPTBU</name>